<dbReference type="Pfam" id="PF16118">
    <property type="entry name" value="DUF4834"/>
    <property type="match status" value="1"/>
</dbReference>
<dbReference type="Proteomes" id="UP000509302">
    <property type="component" value="Chromosome"/>
</dbReference>
<keyword evidence="1" id="KW-0472">Membrane</keyword>
<dbReference type="InterPro" id="IPR032272">
    <property type="entry name" value="DUF4834"/>
</dbReference>
<evidence type="ECO:0000313" key="2">
    <source>
        <dbReference type="EMBL" id="QLG47126.1"/>
    </source>
</evidence>
<feature type="transmembrane region" description="Helical" evidence="1">
    <location>
        <begin position="6"/>
        <end position="25"/>
    </location>
</feature>
<keyword evidence="1" id="KW-1133">Transmembrane helix</keyword>
<proteinExistence type="predicted"/>
<keyword evidence="3" id="KW-1185">Reference proteome</keyword>
<dbReference type="KEGG" id="cagg:HYG79_17765"/>
<protein>
    <submittedName>
        <fullName evidence="2">DUF4834 family protein</fullName>
    </submittedName>
</protein>
<evidence type="ECO:0000256" key="1">
    <source>
        <dbReference type="SAM" id="Phobius"/>
    </source>
</evidence>
<keyword evidence="1" id="KW-0812">Transmembrane</keyword>
<dbReference type="EMBL" id="CP058595">
    <property type="protein sequence ID" value="QLG47126.1"/>
    <property type="molecule type" value="Genomic_DNA"/>
</dbReference>
<gene>
    <name evidence="2" type="ORF">HYG79_17765</name>
</gene>
<dbReference type="RefSeq" id="WP_179243404.1">
    <property type="nucleotide sequence ID" value="NZ_CP058595.1"/>
</dbReference>
<accession>A0A7H9AUL2</accession>
<organism evidence="2 3">
    <name type="scientific">Costertonia aggregata</name>
    <dbReference type="NCBI Taxonomy" id="343403"/>
    <lineage>
        <taxon>Bacteria</taxon>
        <taxon>Pseudomonadati</taxon>
        <taxon>Bacteroidota</taxon>
        <taxon>Flavobacteriia</taxon>
        <taxon>Flavobacteriales</taxon>
        <taxon>Flavobacteriaceae</taxon>
        <taxon>Costertonia</taxon>
    </lineage>
</organism>
<dbReference type="AlphaFoldDB" id="A0A7H9AUL2"/>
<reference evidence="2 3" key="1">
    <citation type="journal article" date="2006" name="Int. J. Syst. Evol. Microbiol.">
        <title>Costertonia aggregata gen. nov., sp. nov., a mesophilic marine bacterium of the family Flavobacteriaceae, isolated from a mature biofilm.</title>
        <authorList>
            <person name="Kwon K.K."/>
            <person name="Lee Y.K."/>
            <person name="Lee H.K."/>
        </authorList>
    </citation>
    <scope>NUCLEOTIDE SEQUENCE [LARGE SCALE GENOMIC DNA]</scope>
    <source>
        <strain evidence="2 3">KCCM 42265</strain>
    </source>
</reference>
<name>A0A7H9AUL2_9FLAO</name>
<evidence type="ECO:0000313" key="3">
    <source>
        <dbReference type="Proteomes" id="UP000509302"/>
    </source>
</evidence>
<sequence length="87" mass="10456">MVLLKTILIILLVYYLFKILLKWFGPKLFSYAAKKTQERFKEQFEQFNQENQNTVHEDGDVIIDKKPRKKSNPTKKVGEYIDFEEIE</sequence>